<dbReference type="AlphaFoldDB" id="A0A928Z629"/>
<evidence type="ECO:0000313" key="1">
    <source>
        <dbReference type="EMBL" id="MBE9032612.1"/>
    </source>
</evidence>
<name>A0A928Z629_9CYAN</name>
<dbReference type="Pfam" id="PF08869">
    <property type="entry name" value="XisI"/>
    <property type="match status" value="1"/>
</dbReference>
<dbReference type="InterPro" id="IPR035943">
    <property type="entry name" value="XisI-like_sf"/>
</dbReference>
<reference evidence="1" key="1">
    <citation type="submission" date="2020-10" db="EMBL/GenBank/DDBJ databases">
        <authorList>
            <person name="Castelo-Branco R."/>
            <person name="Eusebio N."/>
            <person name="Adriana R."/>
            <person name="Vieira A."/>
            <person name="Brugerolle De Fraissinette N."/>
            <person name="Rezende De Castro R."/>
            <person name="Schneider M.P."/>
            <person name="Vasconcelos V."/>
            <person name="Leao P.N."/>
        </authorList>
    </citation>
    <scope>NUCLEOTIDE SEQUENCE</scope>
    <source>
        <strain evidence="1">LEGE 11480</strain>
    </source>
</reference>
<dbReference type="EMBL" id="JADEXQ010000114">
    <property type="protein sequence ID" value="MBE9032612.1"/>
    <property type="molecule type" value="Genomic_DNA"/>
</dbReference>
<gene>
    <name evidence="1" type="ORF">IQ266_23005</name>
</gene>
<evidence type="ECO:0000313" key="2">
    <source>
        <dbReference type="Proteomes" id="UP000625316"/>
    </source>
</evidence>
<protein>
    <submittedName>
        <fullName evidence="1">XisI protein</fullName>
    </submittedName>
</protein>
<dbReference type="CDD" id="cd16382">
    <property type="entry name" value="XisI-like"/>
    <property type="match status" value="1"/>
</dbReference>
<accession>A0A928Z629</accession>
<keyword evidence="2" id="KW-1185">Reference proteome</keyword>
<dbReference type="RefSeq" id="WP_264327428.1">
    <property type="nucleotide sequence ID" value="NZ_JADEXQ010000114.1"/>
</dbReference>
<comment type="caution">
    <text evidence="1">The sequence shown here is derived from an EMBL/GenBank/DDBJ whole genome shotgun (WGS) entry which is preliminary data.</text>
</comment>
<proteinExistence type="predicted"/>
<dbReference type="SUPFAM" id="SSF143847">
    <property type="entry name" value="XisI-like"/>
    <property type="match status" value="1"/>
</dbReference>
<dbReference type="Gene3D" id="3.30.310.110">
    <property type="entry name" value="XisI-like"/>
    <property type="match status" value="1"/>
</dbReference>
<dbReference type="Proteomes" id="UP000625316">
    <property type="component" value="Unassembled WGS sequence"/>
</dbReference>
<dbReference type="InterPro" id="IPR014968">
    <property type="entry name" value="XisI"/>
</dbReference>
<organism evidence="1 2">
    <name type="scientific">Romeriopsis navalis LEGE 11480</name>
    <dbReference type="NCBI Taxonomy" id="2777977"/>
    <lineage>
        <taxon>Bacteria</taxon>
        <taxon>Bacillati</taxon>
        <taxon>Cyanobacteriota</taxon>
        <taxon>Cyanophyceae</taxon>
        <taxon>Leptolyngbyales</taxon>
        <taxon>Leptolyngbyaceae</taxon>
        <taxon>Romeriopsis</taxon>
        <taxon>Romeriopsis navalis</taxon>
    </lineage>
</organism>
<sequence length="111" mass="13016">MDRLLKYREIIRQILDDNAQPYNYSDDVEPQLICDTEHDHYQLIYVGWEAQQRVFGLVLHFDIKDGKIWVQYNGTELPIARILTEKGVPESDIVLGFHSPFKRQFSGYAVS</sequence>